<evidence type="ECO:0000313" key="3">
    <source>
        <dbReference type="Proteomes" id="UP000291343"/>
    </source>
</evidence>
<reference evidence="2 3" key="1">
    <citation type="journal article" date="2017" name="Gigascience">
        <title>Genome sequence of the small brown planthopper, Laodelphax striatellus.</title>
        <authorList>
            <person name="Zhu J."/>
            <person name="Jiang F."/>
            <person name="Wang X."/>
            <person name="Yang P."/>
            <person name="Bao Y."/>
            <person name="Zhao W."/>
            <person name="Wang W."/>
            <person name="Lu H."/>
            <person name="Wang Q."/>
            <person name="Cui N."/>
            <person name="Li J."/>
            <person name="Chen X."/>
            <person name="Luo L."/>
            <person name="Yu J."/>
            <person name="Kang L."/>
            <person name="Cui F."/>
        </authorList>
    </citation>
    <scope>NUCLEOTIDE SEQUENCE [LARGE SCALE GENOMIC DNA]</scope>
    <source>
        <strain evidence="2">Lst14</strain>
    </source>
</reference>
<evidence type="ECO:0000313" key="2">
    <source>
        <dbReference type="EMBL" id="RZF35945.1"/>
    </source>
</evidence>
<comment type="caution">
    <text evidence="2">The sequence shown here is derived from an EMBL/GenBank/DDBJ whole genome shotgun (WGS) entry which is preliminary data.</text>
</comment>
<protein>
    <submittedName>
        <fullName evidence="2">Uncharacterized protein</fullName>
    </submittedName>
</protein>
<proteinExistence type="predicted"/>
<sequence>MRRGRRCACVDARRQRVVDTRRNEKPDKCACGWKVAMLHVENSSPDDDNILRRKRSRQGGNNNSGPLTEWLESGKIANNFQEEEPATGRNNQCCLWQTIQGRQCQRYLCRMPTKSTLEELRKTDQRLLPKARSSPDLEADTHSRQKPIHAFIAGETPRQTIMLS</sequence>
<dbReference type="InParanoid" id="A0A482WQR9"/>
<dbReference type="AlphaFoldDB" id="A0A482WQR9"/>
<accession>A0A482WQR9</accession>
<gene>
    <name evidence="2" type="ORF">LSTR_LSTR008515</name>
</gene>
<feature type="region of interest" description="Disordered" evidence="1">
    <location>
        <begin position="123"/>
        <end position="164"/>
    </location>
</feature>
<keyword evidence="3" id="KW-1185">Reference proteome</keyword>
<dbReference type="EMBL" id="QKKF02027198">
    <property type="protein sequence ID" value="RZF35945.1"/>
    <property type="molecule type" value="Genomic_DNA"/>
</dbReference>
<name>A0A482WQR9_LAOST</name>
<dbReference type="Proteomes" id="UP000291343">
    <property type="component" value="Unassembled WGS sequence"/>
</dbReference>
<feature type="region of interest" description="Disordered" evidence="1">
    <location>
        <begin position="43"/>
        <end position="69"/>
    </location>
</feature>
<organism evidence="2 3">
    <name type="scientific">Laodelphax striatellus</name>
    <name type="common">Small brown planthopper</name>
    <name type="synonym">Delphax striatella</name>
    <dbReference type="NCBI Taxonomy" id="195883"/>
    <lineage>
        <taxon>Eukaryota</taxon>
        <taxon>Metazoa</taxon>
        <taxon>Ecdysozoa</taxon>
        <taxon>Arthropoda</taxon>
        <taxon>Hexapoda</taxon>
        <taxon>Insecta</taxon>
        <taxon>Pterygota</taxon>
        <taxon>Neoptera</taxon>
        <taxon>Paraneoptera</taxon>
        <taxon>Hemiptera</taxon>
        <taxon>Auchenorrhyncha</taxon>
        <taxon>Fulgoroidea</taxon>
        <taxon>Delphacidae</taxon>
        <taxon>Criomorphinae</taxon>
        <taxon>Laodelphax</taxon>
    </lineage>
</organism>
<evidence type="ECO:0000256" key="1">
    <source>
        <dbReference type="SAM" id="MobiDB-lite"/>
    </source>
</evidence>
<feature type="compositionally biased region" description="Basic and acidic residues" evidence="1">
    <location>
        <begin position="123"/>
        <end position="143"/>
    </location>
</feature>